<evidence type="ECO:0000256" key="8">
    <source>
        <dbReference type="PROSITE-ProRule" id="PRU01360"/>
    </source>
</evidence>
<dbReference type="Pfam" id="PF07715">
    <property type="entry name" value="Plug"/>
    <property type="match status" value="1"/>
</dbReference>
<evidence type="ECO:0000259" key="11">
    <source>
        <dbReference type="Pfam" id="PF00593"/>
    </source>
</evidence>
<dbReference type="eggNOG" id="COG1629">
    <property type="taxonomic scope" value="Bacteria"/>
</dbReference>
<dbReference type="PANTHER" id="PTHR40980:SF3">
    <property type="entry name" value="TONB-DEPENDENT RECEPTOR-LIKE BETA-BARREL DOMAIN-CONTAINING PROTEIN"/>
    <property type="match status" value="1"/>
</dbReference>
<keyword evidence="5 9" id="KW-0798">TonB box</keyword>
<dbReference type="InterPro" id="IPR039426">
    <property type="entry name" value="TonB-dep_rcpt-like"/>
</dbReference>
<protein>
    <submittedName>
        <fullName evidence="13">TonB-dependent receptor</fullName>
    </submittedName>
</protein>
<dbReference type="NCBIfam" id="TIGR01782">
    <property type="entry name" value="TonB-Xanth-Caul"/>
    <property type="match status" value="1"/>
</dbReference>
<organism evidence="13 14">
    <name type="scientific">Caulobacter henricii</name>
    <dbReference type="NCBI Taxonomy" id="69395"/>
    <lineage>
        <taxon>Bacteria</taxon>
        <taxon>Pseudomonadati</taxon>
        <taxon>Pseudomonadota</taxon>
        <taxon>Alphaproteobacteria</taxon>
        <taxon>Caulobacterales</taxon>
        <taxon>Caulobacteraceae</taxon>
        <taxon>Caulobacter</taxon>
    </lineage>
</organism>
<dbReference type="InterPro" id="IPR037066">
    <property type="entry name" value="Plug_dom_sf"/>
</dbReference>
<evidence type="ECO:0000256" key="6">
    <source>
        <dbReference type="ARBA" id="ARBA00023136"/>
    </source>
</evidence>
<feature type="chain" id="PRO_5006014183" evidence="10">
    <location>
        <begin position="27"/>
        <end position="889"/>
    </location>
</feature>
<sequence length="889" mass="95804">MRSVHKMILTASASALAVMVAMPAFAQQADTVDEVVVTGIRASLQKAIQQKRNSDLVSEVVTAEDIGKFPDKNVADSLSRVSGVNVVTGSAAAGGFGENERVSVRGTDPNLNLTLLNGHNMATGDWFVLDQTSGGRSFNYSMLPSEVVGRIDIIKSSAANIPEGGVGGTVDVHTRMPLDLPSLTANASVQGLYATRAEKWTPQVSGMVSWKNEAGTFGTLVGAFYQEREFRRDGQEILGYTEYQNFAGTGQTVLAPNLIGNAFFQQTRKRKGANFVTQWEPNEKLELSVSGLYTKMDADNTNVNRMAWVSNLISANTGPAGSAGNALTSYKISNGILSAATWAATSPNGTKSRGMVQDDIFRTAHSTSWDLNLDGVYHASDNLKISGNIGYTKGEGATDDTEAWETYWETGMSYELGAPVTKVSYPGLPAVGSAAYLNNFYSWSWGGKVESPDEEFYAKGDVEYTVDNGVLKALLFGGRYTDHTREVNYTAYAWSGNGVYSGTSGVDLGTVVGASTPSNYGEDIGLSGQGYVLADRGKVLAALKGNGGRQFAYYPPLSFAVQEKTQAVYAMAKLGSDRWRGNVGVRAVHTEQDTTQYSGSVTPATITNVFGSFGARKVNRDYWDILPSATLVVNADDDVVVRLSAAKVMSRPGYAQLAGAFSLNDTAVTGSAGGNPELDPFRAWQFNAAAEWYYAPEALLSVGVFLLDIDSYITSRTYKEYHVTQQTQQRLGTGKGDTFTMTGPINGDGGTNRGFEVTLQQPIGGGFGFIGNYTYSDAKTDLGKPIDGSSKHTYNLTGYFENDLLSARLAYSYRSKFKSGTDRGTDMFQDNFATLDGSVSVNLNKTVALTFDAQNLTNEKLKYFVGTPDVPRAIYDNGRTFYAGVRFKF</sequence>
<name>A0A0N7JH32_9CAUL</name>
<feature type="domain" description="TonB-dependent receptor-like beta-barrel" evidence="11">
    <location>
        <begin position="418"/>
        <end position="856"/>
    </location>
</feature>
<keyword evidence="7 8" id="KW-0998">Cell outer membrane</keyword>
<comment type="similarity">
    <text evidence="8 9">Belongs to the TonB-dependent receptor family.</text>
</comment>
<evidence type="ECO:0000256" key="2">
    <source>
        <dbReference type="ARBA" id="ARBA00022448"/>
    </source>
</evidence>
<dbReference type="KEGG" id="chq:AQ619_02190"/>
<dbReference type="STRING" id="69395.AQ619_02190"/>
<evidence type="ECO:0000313" key="14">
    <source>
        <dbReference type="Proteomes" id="UP000056905"/>
    </source>
</evidence>
<dbReference type="InterPro" id="IPR036942">
    <property type="entry name" value="Beta-barrel_TonB_sf"/>
</dbReference>
<dbReference type="Proteomes" id="UP000056905">
    <property type="component" value="Chromosome"/>
</dbReference>
<dbReference type="eggNOG" id="COG4771">
    <property type="taxonomic scope" value="Bacteria"/>
</dbReference>
<keyword evidence="14" id="KW-1185">Reference proteome</keyword>
<dbReference type="SUPFAM" id="SSF56935">
    <property type="entry name" value="Porins"/>
    <property type="match status" value="1"/>
</dbReference>
<keyword evidence="3 8" id="KW-1134">Transmembrane beta strand</keyword>
<dbReference type="Gene3D" id="2.170.130.10">
    <property type="entry name" value="TonB-dependent receptor, plug domain"/>
    <property type="match status" value="1"/>
</dbReference>
<dbReference type="InterPro" id="IPR010104">
    <property type="entry name" value="TonB_rcpt_bac"/>
</dbReference>
<dbReference type="Gene3D" id="2.40.170.20">
    <property type="entry name" value="TonB-dependent receptor, beta-barrel domain"/>
    <property type="match status" value="1"/>
</dbReference>
<keyword evidence="2 8" id="KW-0813">Transport</keyword>
<evidence type="ECO:0000256" key="9">
    <source>
        <dbReference type="RuleBase" id="RU003357"/>
    </source>
</evidence>
<accession>A0A0N7JH32</accession>
<dbReference type="GO" id="GO:0009279">
    <property type="term" value="C:cell outer membrane"/>
    <property type="evidence" value="ECO:0007669"/>
    <property type="project" value="UniProtKB-SubCell"/>
</dbReference>
<dbReference type="Pfam" id="PF00593">
    <property type="entry name" value="TonB_dep_Rec_b-barrel"/>
    <property type="match status" value="1"/>
</dbReference>
<evidence type="ECO:0000256" key="7">
    <source>
        <dbReference type="ARBA" id="ARBA00023237"/>
    </source>
</evidence>
<keyword evidence="4 8" id="KW-0812">Transmembrane</keyword>
<keyword evidence="10" id="KW-0732">Signal</keyword>
<evidence type="ECO:0000259" key="12">
    <source>
        <dbReference type="Pfam" id="PF07715"/>
    </source>
</evidence>
<proteinExistence type="inferred from homology"/>
<evidence type="ECO:0000256" key="5">
    <source>
        <dbReference type="ARBA" id="ARBA00023077"/>
    </source>
</evidence>
<dbReference type="PROSITE" id="PS52016">
    <property type="entry name" value="TONB_DEPENDENT_REC_3"/>
    <property type="match status" value="1"/>
</dbReference>
<feature type="domain" description="TonB-dependent receptor plug" evidence="12">
    <location>
        <begin position="52"/>
        <end position="169"/>
    </location>
</feature>
<dbReference type="InterPro" id="IPR000531">
    <property type="entry name" value="Beta-barrel_TonB"/>
</dbReference>
<keyword evidence="13" id="KW-0675">Receptor</keyword>
<evidence type="ECO:0000256" key="3">
    <source>
        <dbReference type="ARBA" id="ARBA00022452"/>
    </source>
</evidence>
<dbReference type="EMBL" id="CP013002">
    <property type="protein sequence ID" value="ALL12266.1"/>
    <property type="molecule type" value="Genomic_DNA"/>
</dbReference>
<comment type="subcellular location">
    <subcellularLocation>
        <location evidence="1 8">Cell outer membrane</location>
        <topology evidence="1 8">Multi-pass membrane protein</topology>
    </subcellularLocation>
</comment>
<dbReference type="CDD" id="cd01347">
    <property type="entry name" value="ligand_gated_channel"/>
    <property type="match status" value="1"/>
</dbReference>
<evidence type="ECO:0000256" key="1">
    <source>
        <dbReference type="ARBA" id="ARBA00004571"/>
    </source>
</evidence>
<evidence type="ECO:0000313" key="13">
    <source>
        <dbReference type="EMBL" id="ALL12266.1"/>
    </source>
</evidence>
<evidence type="ECO:0000256" key="4">
    <source>
        <dbReference type="ARBA" id="ARBA00022692"/>
    </source>
</evidence>
<dbReference type="PANTHER" id="PTHR40980">
    <property type="entry name" value="PLUG DOMAIN-CONTAINING PROTEIN"/>
    <property type="match status" value="1"/>
</dbReference>
<gene>
    <name evidence="13" type="ORF">AQ619_02190</name>
</gene>
<feature type="signal peptide" evidence="10">
    <location>
        <begin position="1"/>
        <end position="26"/>
    </location>
</feature>
<evidence type="ECO:0000256" key="10">
    <source>
        <dbReference type="SAM" id="SignalP"/>
    </source>
</evidence>
<dbReference type="OrthoDB" id="5476657at2"/>
<dbReference type="AlphaFoldDB" id="A0A0N7JH32"/>
<reference evidence="13 14" key="1">
    <citation type="submission" date="2015-10" db="EMBL/GenBank/DDBJ databases">
        <title>Conservation of the essential genome among Caulobacter and Brevundimonas species.</title>
        <authorList>
            <person name="Scott D."/>
            <person name="Ely B."/>
        </authorList>
    </citation>
    <scope>NUCLEOTIDE SEQUENCE [LARGE SCALE GENOMIC DNA]</scope>
    <source>
        <strain evidence="13 14">CB4</strain>
    </source>
</reference>
<keyword evidence="6 8" id="KW-0472">Membrane</keyword>
<dbReference type="InterPro" id="IPR012910">
    <property type="entry name" value="Plug_dom"/>
</dbReference>